<dbReference type="AlphaFoldDB" id="A0AA91I7K6"/>
<comment type="caution">
    <text evidence="1">The sequence shown here is derived from an EMBL/GenBank/DDBJ whole genome shotgun (WGS) entry which is preliminary data.</text>
</comment>
<organism evidence="1 2">
    <name type="scientific">Variovorax paradoxus</name>
    <dbReference type="NCBI Taxonomy" id="34073"/>
    <lineage>
        <taxon>Bacteria</taxon>
        <taxon>Pseudomonadati</taxon>
        <taxon>Pseudomonadota</taxon>
        <taxon>Betaproteobacteria</taxon>
        <taxon>Burkholderiales</taxon>
        <taxon>Comamonadaceae</taxon>
        <taxon>Variovorax</taxon>
    </lineage>
</organism>
<reference evidence="1 2" key="1">
    <citation type="submission" date="2016-03" db="EMBL/GenBank/DDBJ databases">
        <title>Genome sequence of Variovorax paradoxus KB5.</title>
        <authorList>
            <person name="Jeong H."/>
            <person name="Hong C.E."/>
            <person name="Jo S.H."/>
            <person name="Park J.M."/>
        </authorList>
    </citation>
    <scope>NUCLEOTIDE SEQUENCE [LARGE SCALE GENOMIC DNA]</scope>
    <source>
        <strain evidence="1 2">KB5</strain>
    </source>
</reference>
<gene>
    <name evidence="1" type="ORF">A3K87_04335</name>
</gene>
<dbReference type="EMBL" id="LVHG01000106">
    <property type="protein sequence ID" value="OAK55033.1"/>
    <property type="molecule type" value="Genomic_DNA"/>
</dbReference>
<protein>
    <submittedName>
        <fullName evidence="1">Uncharacterized protein</fullName>
    </submittedName>
</protein>
<evidence type="ECO:0000313" key="1">
    <source>
        <dbReference type="EMBL" id="OAK55033.1"/>
    </source>
</evidence>
<sequence>MHITRSQPFRCHYRHAVPGQAPIALFIQLRARDATAARQLAETALGRLVDRVEPAPFPRPTTNPAKEV</sequence>
<proteinExistence type="predicted"/>
<dbReference type="Proteomes" id="UP000077852">
    <property type="component" value="Unassembled WGS sequence"/>
</dbReference>
<name>A0AA91I7K6_VARPD</name>
<evidence type="ECO:0000313" key="2">
    <source>
        <dbReference type="Proteomes" id="UP000077852"/>
    </source>
</evidence>
<accession>A0AA91I7K6</accession>